<dbReference type="Proteomes" id="UP001161391">
    <property type="component" value="Unassembled WGS sequence"/>
</dbReference>
<accession>A0ABQ5VEL0</accession>
<protein>
    <submittedName>
        <fullName evidence="1">Uncharacterized protein</fullName>
    </submittedName>
</protein>
<comment type="caution">
    <text evidence="1">The sequence shown here is derived from an EMBL/GenBank/DDBJ whole genome shotgun (WGS) entry which is preliminary data.</text>
</comment>
<dbReference type="RefSeq" id="WP_284391735.1">
    <property type="nucleotide sequence ID" value="NZ_BSNK01000002.1"/>
</dbReference>
<reference evidence="1" key="2">
    <citation type="submission" date="2023-01" db="EMBL/GenBank/DDBJ databases">
        <title>Draft genome sequence of Algimonas ampicilliniresistens strain NBRC 108219.</title>
        <authorList>
            <person name="Sun Q."/>
            <person name="Mori K."/>
        </authorList>
    </citation>
    <scope>NUCLEOTIDE SEQUENCE</scope>
    <source>
        <strain evidence="1">NBRC 108219</strain>
    </source>
</reference>
<gene>
    <name evidence="1" type="ORF">GCM10007853_27210</name>
</gene>
<evidence type="ECO:0000313" key="2">
    <source>
        <dbReference type="Proteomes" id="UP001161391"/>
    </source>
</evidence>
<evidence type="ECO:0000313" key="1">
    <source>
        <dbReference type="EMBL" id="GLQ24847.1"/>
    </source>
</evidence>
<name>A0ABQ5VEL0_9PROT</name>
<organism evidence="1 2">
    <name type="scientific">Algimonas ampicilliniresistens</name>
    <dbReference type="NCBI Taxonomy" id="1298735"/>
    <lineage>
        <taxon>Bacteria</taxon>
        <taxon>Pseudomonadati</taxon>
        <taxon>Pseudomonadota</taxon>
        <taxon>Alphaproteobacteria</taxon>
        <taxon>Maricaulales</taxon>
        <taxon>Robiginitomaculaceae</taxon>
        <taxon>Algimonas</taxon>
    </lineage>
</organism>
<keyword evidence="2" id="KW-1185">Reference proteome</keyword>
<reference evidence="1" key="1">
    <citation type="journal article" date="2014" name="Int. J. Syst. Evol. Microbiol.">
        <title>Complete genome of a new Firmicutes species belonging to the dominant human colonic microbiota ('Ruminococcus bicirculans') reveals two chromosomes and a selective capacity to utilize plant glucans.</title>
        <authorList>
            <consortium name="NISC Comparative Sequencing Program"/>
            <person name="Wegmann U."/>
            <person name="Louis P."/>
            <person name="Goesmann A."/>
            <person name="Henrissat B."/>
            <person name="Duncan S.H."/>
            <person name="Flint H.J."/>
        </authorList>
    </citation>
    <scope>NUCLEOTIDE SEQUENCE</scope>
    <source>
        <strain evidence="1">NBRC 108219</strain>
    </source>
</reference>
<dbReference type="EMBL" id="BSNK01000002">
    <property type="protein sequence ID" value="GLQ24847.1"/>
    <property type="molecule type" value="Genomic_DNA"/>
</dbReference>
<proteinExistence type="predicted"/>
<sequence length="153" mass="16981">MPQFFWTSLFLLSSCSVVVEPIEIQSLDGGKTGVALNTTNESFCFFVTSMSEVEPESSSDLLDRESAVELHVHVAPSSELKFPWLAEGNVCEANYPLIKIYDCGDLDRALTSGFPQVMDDGYSGEHTTSRGLRVFDLNIAEEPDIKHKLRVKC</sequence>